<dbReference type="Proteomes" id="UP001141806">
    <property type="component" value="Unassembled WGS sequence"/>
</dbReference>
<reference evidence="1" key="1">
    <citation type="journal article" date="2023" name="Plant J.">
        <title>The genome of the king protea, Protea cynaroides.</title>
        <authorList>
            <person name="Chang J."/>
            <person name="Duong T.A."/>
            <person name="Schoeman C."/>
            <person name="Ma X."/>
            <person name="Roodt D."/>
            <person name="Barker N."/>
            <person name="Li Z."/>
            <person name="Van de Peer Y."/>
            <person name="Mizrachi E."/>
        </authorList>
    </citation>
    <scope>NUCLEOTIDE SEQUENCE</scope>
    <source>
        <tissue evidence="1">Young leaves</tissue>
    </source>
</reference>
<gene>
    <name evidence="1" type="ORF">NE237_023570</name>
</gene>
<dbReference type="AlphaFoldDB" id="A0A9Q0K5A2"/>
<evidence type="ECO:0000313" key="1">
    <source>
        <dbReference type="EMBL" id="KAJ4963631.1"/>
    </source>
</evidence>
<organism evidence="1 2">
    <name type="scientific">Protea cynaroides</name>
    <dbReference type="NCBI Taxonomy" id="273540"/>
    <lineage>
        <taxon>Eukaryota</taxon>
        <taxon>Viridiplantae</taxon>
        <taxon>Streptophyta</taxon>
        <taxon>Embryophyta</taxon>
        <taxon>Tracheophyta</taxon>
        <taxon>Spermatophyta</taxon>
        <taxon>Magnoliopsida</taxon>
        <taxon>Proteales</taxon>
        <taxon>Proteaceae</taxon>
        <taxon>Protea</taxon>
    </lineage>
</organism>
<name>A0A9Q0K5A2_9MAGN</name>
<accession>A0A9Q0K5A2</accession>
<sequence>MWLRYKNDSTGKTRSSVDLASRDDISDGAISYVSSVRSDTSSFSSSDQISRRLRHSSATLPGACVISIEISSSPPPAFLPDFLLCCKRTSLIWLNMLRFP</sequence>
<proteinExistence type="predicted"/>
<evidence type="ECO:0000313" key="2">
    <source>
        <dbReference type="Proteomes" id="UP001141806"/>
    </source>
</evidence>
<protein>
    <submittedName>
        <fullName evidence="1">Uncharacterized protein</fullName>
    </submittedName>
</protein>
<dbReference type="EMBL" id="JAMYWD010000008">
    <property type="protein sequence ID" value="KAJ4963631.1"/>
    <property type="molecule type" value="Genomic_DNA"/>
</dbReference>
<keyword evidence="2" id="KW-1185">Reference proteome</keyword>
<comment type="caution">
    <text evidence="1">The sequence shown here is derived from an EMBL/GenBank/DDBJ whole genome shotgun (WGS) entry which is preliminary data.</text>
</comment>